<protein>
    <recommendedName>
        <fullName evidence="2">DUF5689 domain-containing protein</fullName>
    </recommendedName>
</protein>
<evidence type="ECO:0000259" key="2">
    <source>
        <dbReference type="Pfam" id="PF18942"/>
    </source>
</evidence>
<accession>A0A6H0KNE1</accession>
<dbReference type="KEGG" id="bfc:BacF7301_06945"/>
<sequence length="460" mass="49816">MKILQKVFYMLIAVLALASCDRDYDAPPLNEPKYDGPKANITIASLKQQFAAATQDLPSIITTDLILKAYVSANDESGNIYKQIYLQDATGAIPILADFNGVFGLYRVGQEVYVNLKGLCISVYGDEQQIGIPTGYLYRLLKTDFQEHVLLNGWPDKSKVEPKVITNISLANENVAEMTFRLVRLEGVYFVNGGKDIFAPSTGYGTQTLKDSYGNSVDVRTSNYADFASETLPIGKGTVIAILGRFRGAWQVTIPTGNDYFDFDEIVPGEGTDPDPEPGGETVLFKETFGTPAKVSGNWPFLKDYTGFDNAASMFEDASGKVSVRNVNNLGNLWYPTGSDINVTVKGINAKGAQTATLTYKVGSNVVLFEGETGPKVMNLNALKVRCNGVDLAVPSKEVSSANNEGNLPFEMTIENVAVSDNTVLEFYTTSAVNTYGLRLFEIKLATTSGGSGSGEIVPD</sequence>
<name>A0A6H0KNE1_9BACE</name>
<evidence type="ECO:0000256" key="1">
    <source>
        <dbReference type="SAM" id="SignalP"/>
    </source>
</evidence>
<dbReference type="EMBL" id="CP050831">
    <property type="protein sequence ID" value="QIU93897.1"/>
    <property type="molecule type" value="Genomic_DNA"/>
</dbReference>
<feature type="signal peptide" evidence="1">
    <location>
        <begin position="1"/>
        <end position="18"/>
    </location>
</feature>
<proteinExistence type="predicted"/>
<evidence type="ECO:0000313" key="4">
    <source>
        <dbReference type="Proteomes" id="UP000501780"/>
    </source>
</evidence>
<keyword evidence="4" id="KW-1185">Reference proteome</keyword>
<dbReference type="AlphaFoldDB" id="A0A6H0KNE1"/>
<keyword evidence="1" id="KW-0732">Signal</keyword>
<gene>
    <name evidence="3" type="ORF">BacF7301_06945</name>
</gene>
<dbReference type="Proteomes" id="UP000501780">
    <property type="component" value="Chromosome"/>
</dbReference>
<organism evidence="3 4">
    <name type="scientific">Bacteroides faecium</name>
    <dbReference type="NCBI Taxonomy" id="2715212"/>
    <lineage>
        <taxon>Bacteria</taxon>
        <taxon>Pseudomonadati</taxon>
        <taxon>Bacteroidota</taxon>
        <taxon>Bacteroidia</taxon>
        <taxon>Bacteroidales</taxon>
        <taxon>Bacteroidaceae</taxon>
        <taxon>Bacteroides</taxon>
    </lineage>
</organism>
<dbReference type="Pfam" id="PF18942">
    <property type="entry name" value="DUF5689"/>
    <property type="match status" value="1"/>
</dbReference>
<dbReference type="InterPro" id="IPR043744">
    <property type="entry name" value="DUF5689"/>
</dbReference>
<feature type="chain" id="PRO_5026041267" description="DUF5689 domain-containing protein" evidence="1">
    <location>
        <begin position="19"/>
        <end position="460"/>
    </location>
</feature>
<dbReference type="PROSITE" id="PS51257">
    <property type="entry name" value="PROKAR_LIPOPROTEIN"/>
    <property type="match status" value="1"/>
</dbReference>
<reference evidence="3 4" key="1">
    <citation type="submission" date="2020-03" db="EMBL/GenBank/DDBJ databases">
        <title>Genomic analysis of Bacteroides faecium CBA7301.</title>
        <authorList>
            <person name="Kim J."/>
            <person name="Roh S.W."/>
        </authorList>
    </citation>
    <scope>NUCLEOTIDE SEQUENCE [LARGE SCALE GENOMIC DNA]</scope>
    <source>
        <strain evidence="3 4">CBA7301</strain>
    </source>
</reference>
<dbReference type="RefSeq" id="WP_167961467.1">
    <property type="nucleotide sequence ID" value="NZ_CP050831.1"/>
</dbReference>
<feature type="domain" description="DUF5689" evidence="2">
    <location>
        <begin position="39"/>
        <end position="259"/>
    </location>
</feature>
<evidence type="ECO:0000313" key="3">
    <source>
        <dbReference type="EMBL" id="QIU93897.1"/>
    </source>
</evidence>